<dbReference type="Pfam" id="PF00106">
    <property type="entry name" value="adh_short"/>
    <property type="match status" value="1"/>
</dbReference>
<evidence type="ECO:0000256" key="1">
    <source>
        <dbReference type="ARBA" id="ARBA00006484"/>
    </source>
</evidence>
<dbReference type="GO" id="GO:0016491">
    <property type="term" value="F:oxidoreductase activity"/>
    <property type="evidence" value="ECO:0007669"/>
    <property type="project" value="UniProtKB-KW"/>
</dbReference>
<comment type="similarity">
    <text evidence="1">Belongs to the short-chain dehydrogenases/reductases (SDR) family.</text>
</comment>
<protein>
    <submittedName>
        <fullName evidence="4">LANO_0F01486g1_1</fullName>
    </submittedName>
</protein>
<evidence type="ECO:0000313" key="4">
    <source>
        <dbReference type="EMBL" id="SCU99331.1"/>
    </source>
</evidence>
<dbReference type="Proteomes" id="UP000189911">
    <property type="component" value="Chromosome F"/>
</dbReference>
<dbReference type="OrthoDB" id="191139at2759"/>
<reference evidence="5" key="1">
    <citation type="submission" date="2016-03" db="EMBL/GenBank/DDBJ databases">
        <authorList>
            <person name="Devillers Hugo."/>
        </authorList>
    </citation>
    <scope>NUCLEOTIDE SEQUENCE [LARGE SCALE GENOMIC DNA]</scope>
</reference>
<proteinExistence type="inferred from homology"/>
<sequence length="339" mass="37535">MSGKGPAFSSLYKFKELYYSFRPSNPAYTPEQYPDLNGKLAVITGANTGIGFEVMKLLYSKNCNVICIVRSQEKGLEARKRVLDEVKGSFGSIQVVGGCELGSLAKVRTAANEITKAIGGRPVCLIVHNAGVMPRANTDTSEDGFEKMFAVNVMGPQLLQHYLDPLFLKKDDDMKRIVWVSSCAHFYGFSDYGINWENPTFENVELKDRPSALTLYGQSKAANIFQAKAWATKHKAIVDNIGCVSVSCFPGLIQSDLQRDITSSWAKKAMSTILFKSYYGAYTELFAALSPKLKITDQGAYIVPFGEIHDPRCDIKSGLENGTDLKLWDFVESKISAFF</sequence>
<gene>
    <name evidence="4" type="ORF">LANO_0F01486G</name>
</gene>
<dbReference type="EMBL" id="LT598452">
    <property type="protein sequence ID" value="SCU99331.1"/>
    <property type="molecule type" value="Genomic_DNA"/>
</dbReference>
<dbReference type="PANTHER" id="PTHR24320">
    <property type="entry name" value="RETINOL DEHYDROGENASE"/>
    <property type="match status" value="1"/>
</dbReference>
<organism evidence="4 5">
    <name type="scientific">Lachancea nothofagi CBS 11611</name>
    <dbReference type="NCBI Taxonomy" id="1266666"/>
    <lineage>
        <taxon>Eukaryota</taxon>
        <taxon>Fungi</taxon>
        <taxon>Dikarya</taxon>
        <taxon>Ascomycota</taxon>
        <taxon>Saccharomycotina</taxon>
        <taxon>Saccharomycetes</taxon>
        <taxon>Saccharomycetales</taxon>
        <taxon>Saccharomycetaceae</taxon>
        <taxon>Lachancea</taxon>
    </lineage>
</organism>
<dbReference type="InterPro" id="IPR036291">
    <property type="entry name" value="NAD(P)-bd_dom_sf"/>
</dbReference>
<dbReference type="SUPFAM" id="SSF51735">
    <property type="entry name" value="NAD(P)-binding Rossmann-fold domains"/>
    <property type="match status" value="1"/>
</dbReference>
<keyword evidence="3" id="KW-0560">Oxidoreductase</keyword>
<evidence type="ECO:0000313" key="5">
    <source>
        <dbReference type="Proteomes" id="UP000189911"/>
    </source>
</evidence>
<dbReference type="InterPro" id="IPR002347">
    <property type="entry name" value="SDR_fam"/>
</dbReference>
<dbReference type="PRINTS" id="PR00081">
    <property type="entry name" value="GDHRDH"/>
</dbReference>
<dbReference type="Gene3D" id="3.40.50.720">
    <property type="entry name" value="NAD(P)-binding Rossmann-like Domain"/>
    <property type="match status" value="1"/>
</dbReference>
<dbReference type="PANTHER" id="PTHR24320:SF236">
    <property type="entry name" value="SHORT-CHAIN DEHYDROGENASE-RELATED"/>
    <property type="match status" value="1"/>
</dbReference>
<keyword evidence="2" id="KW-0521">NADP</keyword>
<accession>A0A1G4K662</accession>
<evidence type="ECO:0000256" key="2">
    <source>
        <dbReference type="ARBA" id="ARBA00022857"/>
    </source>
</evidence>
<evidence type="ECO:0000256" key="3">
    <source>
        <dbReference type="ARBA" id="ARBA00023002"/>
    </source>
</evidence>
<dbReference type="AlphaFoldDB" id="A0A1G4K662"/>
<name>A0A1G4K662_9SACH</name>
<keyword evidence="5" id="KW-1185">Reference proteome</keyword>